<gene>
    <name evidence="1" type="ORF">NEZAVI_LOCUS10290</name>
</gene>
<organism evidence="1 2">
    <name type="scientific">Nezara viridula</name>
    <name type="common">Southern green stink bug</name>
    <name type="synonym">Cimex viridulus</name>
    <dbReference type="NCBI Taxonomy" id="85310"/>
    <lineage>
        <taxon>Eukaryota</taxon>
        <taxon>Metazoa</taxon>
        <taxon>Ecdysozoa</taxon>
        <taxon>Arthropoda</taxon>
        <taxon>Hexapoda</taxon>
        <taxon>Insecta</taxon>
        <taxon>Pterygota</taxon>
        <taxon>Neoptera</taxon>
        <taxon>Paraneoptera</taxon>
        <taxon>Hemiptera</taxon>
        <taxon>Heteroptera</taxon>
        <taxon>Panheteroptera</taxon>
        <taxon>Pentatomomorpha</taxon>
        <taxon>Pentatomoidea</taxon>
        <taxon>Pentatomidae</taxon>
        <taxon>Pentatominae</taxon>
        <taxon>Nezara</taxon>
    </lineage>
</organism>
<keyword evidence="2" id="KW-1185">Reference proteome</keyword>
<dbReference type="Proteomes" id="UP001152798">
    <property type="component" value="Chromosome 5"/>
</dbReference>
<evidence type="ECO:0000313" key="1">
    <source>
        <dbReference type="EMBL" id="CAH1401216.1"/>
    </source>
</evidence>
<accession>A0A9P0MS61</accession>
<reference evidence="1" key="1">
    <citation type="submission" date="2022-01" db="EMBL/GenBank/DDBJ databases">
        <authorList>
            <person name="King R."/>
        </authorList>
    </citation>
    <scope>NUCLEOTIDE SEQUENCE</scope>
</reference>
<name>A0A9P0MS61_NEZVI</name>
<protein>
    <submittedName>
        <fullName evidence="1">Uncharacterized protein</fullName>
    </submittedName>
</protein>
<dbReference type="EMBL" id="OV725081">
    <property type="protein sequence ID" value="CAH1401216.1"/>
    <property type="molecule type" value="Genomic_DNA"/>
</dbReference>
<sequence>MNLPWVTWSGTWTQQRLFALPDKRGSCQSHVSARPSQNLKLCPPRRSVLKDPLFWLTTLEPSAGACLERAFSSPIYHPITGSRQDVYFTMNYKRLFRINSKTCWTPTTRQETTSAIPIRHSPADGYSNLRTLQLPDTLYFGKRTDSRTVGLPLREWGALSWYGTSRAPVPPITSPTRHHSLEDRPVLEKYCPLYSRYL</sequence>
<dbReference type="AlphaFoldDB" id="A0A9P0MS61"/>
<proteinExistence type="predicted"/>
<evidence type="ECO:0000313" key="2">
    <source>
        <dbReference type="Proteomes" id="UP001152798"/>
    </source>
</evidence>